<protein>
    <recommendedName>
        <fullName evidence="3">Ribbon-helix-helix protein, copG family</fullName>
    </recommendedName>
</protein>
<evidence type="ECO:0000313" key="2">
    <source>
        <dbReference type="Proteomes" id="UP000653674"/>
    </source>
</evidence>
<dbReference type="InterPro" id="IPR010985">
    <property type="entry name" value="Ribbon_hlx_hlx"/>
</dbReference>
<sequence length="67" mass="7800">MAMTLRLDDEQTEALRQRAEFEGTSMQDVALRAVTEYIERHSRADAIAHYTQKIKTDYAEVLRRLGE</sequence>
<keyword evidence="2" id="KW-1185">Reference proteome</keyword>
<dbReference type="GO" id="GO:0006355">
    <property type="term" value="P:regulation of DNA-templated transcription"/>
    <property type="evidence" value="ECO:0007669"/>
    <property type="project" value="InterPro"/>
</dbReference>
<dbReference type="AlphaFoldDB" id="A0A8J3LYB1"/>
<dbReference type="RefSeq" id="WP_203981517.1">
    <property type="nucleotide sequence ID" value="NZ_BAAAQJ010000004.1"/>
</dbReference>
<accession>A0A8J3LYB1</accession>
<name>A0A8J3LYB1_9ACTN</name>
<proteinExistence type="predicted"/>
<reference evidence="1" key="1">
    <citation type="submission" date="2021-01" db="EMBL/GenBank/DDBJ databases">
        <title>Whole genome shotgun sequence of Planosporangium flavigriseum NBRC 105377.</title>
        <authorList>
            <person name="Komaki H."/>
            <person name="Tamura T."/>
        </authorList>
    </citation>
    <scope>NUCLEOTIDE SEQUENCE</scope>
    <source>
        <strain evidence="1">NBRC 105377</strain>
    </source>
</reference>
<comment type="caution">
    <text evidence="1">The sequence shown here is derived from an EMBL/GenBank/DDBJ whole genome shotgun (WGS) entry which is preliminary data.</text>
</comment>
<gene>
    <name evidence="1" type="ORF">Pfl04_41600</name>
</gene>
<dbReference type="EMBL" id="BONU01000036">
    <property type="protein sequence ID" value="GIG75756.1"/>
    <property type="molecule type" value="Genomic_DNA"/>
</dbReference>
<evidence type="ECO:0000313" key="1">
    <source>
        <dbReference type="EMBL" id="GIG75756.1"/>
    </source>
</evidence>
<organism evidence="1 2">
    <name type="scientific">Planosporangium flavigriseum</name>
    <dbReference type="NCBI Taxonomy" id="373681"/>
    <lineage>
        <taxon>Bacteria</taxon>
        <taxon>Bacillati</taxon>
        <taxon>Actinomycetota</taxon>
        <taxon>Actinomycetes</taxon>
        <taxon>Micromonosporales</taxon>
        <taxon>Micromonosporaceae</taxon>
        <taxon>Planosporangium</taxon>
    </lineage>
</organism>
<dbReference type="Proteomes" id="UP000653674">
    <property type="component" value="Unassembled WGS sequence"/>
</dbReference>
<evidence type="ECO:0008006" key="3">
    <source>
        <dbReference type="Google" id="ProtNLM"/>
    </source>
</evidence>
<dbReference type="SUPFAM" id="SSF47598">
    <property type="entry name" value="Ribbon-helix-helix"/>
    <property type="match status" value="1"/>
</dbReference>